<proteinExistence type="predicted"/>
<organism evidence="2 3">
    <name type="scientific">Lasius niger</name>
    <name type="common">Black garden ant</name>
    <dbReference type="NCBI Taxonomy" id="67767"/>
    <lineage>
        <taxon>Eukaryota</taxon>
        <taxon>Metazoa</taxon>
        <taxon>Ecdysozoa</taxon>
        <taxon>Arthropoda</taxon>
        <taxon>Hexapoda</taxon>
        <taxon>Insecta</taxon>
        <taxon>Pterygota</taxon>
        <taxon>Neoptera</taxon>
        <taxon>Endopterygota</taxon>
        <taxon>Hymenoptera</taxon>
        <taxon>Apocrita</taxon>
        <taxon>Aculeata</taxon>
        <taxon>Formicoidea</taxon>
        <taxon>Formicidae</taxon>
        <taxon>Formicinae</taxon>
        <taxon>Lasius</taxon>
        <taxon>Lasius</taxon>
    </lineage>
</organism>
<comment type="caution">
    <text evidence="2">The sequence shown here is derived from an EMBL/GenBank/DDBJ whole genome shotgun (WGS) entry which is preliminary data.</text>
</comment>
<dbReference type="PaxDb" id="67767-A0A0J7K790"/>
<name>A0A0J7K790_LASNI</name>
<keyword evidence="3" id="KW-1185">Reference proteome</keyword>
<dbReference type="EMBL" id="LBMM01012382">
    <property type="protein sequence ID" value="KMQ86247.1"/>
    <property type="molecule type" value="Genomic_DNA"/>
</dbReference>
<sequence length="108" mass="11999">MGTDPFPTLRKEMIEKGTDPLPPLKIGTIERGTSPSPPEAPLTNGTKDEVMSPSLTKKGTEGVDPEVISVRVDTLYELMAAFERRLFPLEKAAVTGRKFVIYYAIYRQ</sequence>
<evidence type="ECO:0000313" key="2">
    <source>
        <dbReference type="EMBL" id="KMQ86247.1"/>
    </source>
</evidence>
<dbReference type="Proteomes" id="UP000036403">
    <property type="component" value="Unassembled WGS sequence"/>
</dbReference>
<reference evidence="2 3" key="1">
    <citation type="submission" date="2015-04" db="EMBL/GenBank/DDBJ databases">
        <title>Lasius niger genome sequencing.</title>
        <authorList>
            <person name="Konorov E.A."/>
            <person name="Nikitin M.A."/>
            <person name="Kirill M.V."/>
            <person name="Chang P."/>
        </authorList>
    </citation>
    <scope>NUCLEOTIDE SEQUENCE [LARGE SCALE GENOMIC DNA]</scope>
    <source>
        <tissue evidence="2">Whole</tissue>
    </source>
</reference>
<accession>A0A0J7K790</accession>
<evidence type="ECO:0000313" key="3">
    <source>
        <dbReference type="Proteomes" id="UP000036403"/>
    </source>
</evidence>
<gene>
    <name evidence="2" type="ORF">RF55_14814</name>
</gene>
<feature type="region of interest" description="Disordered" evidence="1">
    <location>
        <begin position="13"/>
        <end position="62"/>
    </location>
</feature>
<protein>
    <submittedName>
        <fullName evidence="2">Molecular chaperone with c-terminal zn finger domain</fullName>
    </submittedName>
</protein>
<evidence type="ECO:0000256" key="1">
    <source>
        <dbReference type="SAM" id="MobiDB-lite"/>
    </source>
</evidence>
<dbReference type="AlphaFoldDB" id="A0A0J7K790"/>